<accession>A0A0R3RDD9</accession>
<name>A0A0R3RDD9_9BILA</name>
<reference evidence="3" key="1">
    <citation type="submission" date="2017-02" db="UniProtKB">
        <authorList>
            <consortium name="WormBaseParasite"/>
        </authorList>
    </citation>
    <scope>IDENTIFICATION</scope>
</reference>
<dbReference type="Proteomes" id="UP000280834">
    <property type="component" value="Unassembled WGS sequence"/>
</dbReference>
<evidence type="ECO:0000313" key="3">
    <source>
        <dbReference type="WBParaSite" id="BTMF_0001806201-mRNA-1"/>
    </source>
</evidence>
<organism evidence="3">
    <name type="scientific">Brugia timori</name>
    <dbReference type="NCBI Taxonomy" id="42155"/>
    <lineage>
        <taxon>Eukaryota</taxon>
        <taxon>Metazoa</taxon>
        <taxon>Ecdysozoa</taxon>
        <taxon>Nematoda</taxon>
        <taxon>Chromadorea</taxon>
        <taxon>Rhabditida</taxon>
        <taxon>Spirurina</taxon>
        <taxon>Spiruromorpha</taxon>
        <taxon>Filarioidea</taxon>
        <taxon>Onchocercidae</taxon>
        <taxon>Brugia</taxon>
    </lineage>
</organism>
<sequence>MKSSFTFFPRMIMIYIIIQNSANSTVNRNYHTGIIIIYKLCY</sequence>
<dbReference type="WBParaSite" id="BTMF_0001806201-mRNA-1">
    <property type="protein sequence ID" value="BTMF_0001806201-mRNA-1"/>
    <property type="gene ID" value="BTMF_0001806201"/>
</dbReference>
<keyword evidence="2" id="KW-1185">Reference proteome</keyword>
<evidence type="ECO:0000313" key="2">
    <source>
        <dbReference type="Proteomes" id="UP000280834"/>
    </source>
</evidence>
<protein>
    <submittedName>
        <fullName evidence="1 3">Uncharacterized protein</fullName>
    </submittedName>
</protein>
<dbReference type="AlphaFoldDB" id="A0A0R3RDD9"/>
<dbReference type="EMBL" id="UZAG01023534">
    <property type="protein sequence ID" value="VDO56990.1"/>
    <property type="molecule type" value="Genomic_DNA"/>
</dbReference>
<proteinExistence type="predicted"/>
<reference evidence="1 2" key="2">
    <citation type="submission" date="2018-11" db="EMBL/GenBank/DDBJ databases">
        <authorList>
            <consortium name="Pathogen Informatics"/>
        </authorList>
    </citation>
    <scope>NUCLEOTIDE SEQUENCE [LARGE SCALE GENOMIC DNA]</scope>
</reference>
<evidence type="ECO:0000313" key="1">
    <source>
        <dbReference type="EMBL" id="VDO56990.1"/>
    </source>
</evidence>
<gene>
    <name evidence="1" type="ORF">BTMF_LOCUS16025</name>
</gene>